<dbReference type="InterPro" id="IPR016130">
    <property type="entry name" value="Tyr_Pase_AS"/>
</dbReference>
<protein>
    <submittedName>
        <fullName evidence="3">Protein phosphatase</fullName>
    </submittedName>
</protein>
<feature type="domain" description="Tyrosine specific protein phosphatases" evidence="2">
    <location>
        <begin position="104"/>
        <end position="171"/>
    </location>
</feature>
<dbReference type="PROSITE" id="PS50056">
    <property type="entry name" value="TYR_PHOSPHATASE_2"/>
    <property type="match status" value="1"/>
</dbReference>
<dbReference type="InterPro" id="IPR000387">
    <property type="entry name" value="Tyr_Pase_dom"/>
</dbReference>
<dbReference type="InterPro" id="IPR003595">
    <property type="entry name" value="Tyr_Pase_cat"/>
</dbReference>
<reference evidence="3" key="2">
    <citation type="submission" date="2023-04" db="EMBL/GenBank/DDBJ databases">
        <title>'Rhodoalgimonas zhirmunskyi' gen. nov., isolated from a red alga.</title>
        <authorList>
            <person name="Nedashkovskaya O.I."/>
            <person name="Otstavnykh N.Y."/>
            <person name="Bystritskaya E.P."/>
            <person name="Balabanova L.A."/>
            <person name="Isaeva M.P."/>
        </authorList>
    </citation>
    <scope>NUCLEOTIDE SEQUENCE</scope>
    <source>
        <strain evidence="3">10Alg 79</strain>
    </source>
</reference>
<keyword evidence="4" id="KW-1185">Reference proteome</keyword>
<sequence>MEQAEGKHVTRSGEAKSSNLVVYALPVGGGTLALASLPGRDGDYRGDLGVFREWQPGIILSLVTEAEMAEVGGDTLGNDIQSMASRWYHLPVKDYGTPGPEFMAHWDEASRNVRRALKGGGRVIVHCKGGCGRSGMVALRLMVECGEDRFAALNRLRALRDCAVETKGQLNWAFEAVAQEDEAGG</sequence>
<dbReference type="InterPro" id="IPR057023">
    <property type="entry name" value="PTP-SAK"/>
</dbReference>
<reference evidence="3" key="1">
    <citation type="submission" date="2022-07" db="EMBL/GenBank/DDBJ databases">
        <authorList>
            <person name="Otstavnykh N."/>
            <person name="Isaeva M."/>
            <person name="Bystritskaya E."/>
        </authorList>
    </citation>
    <scope>NUCLEOTIDE SEQUENCE</scope>
    <source>
        <strain evidence="3">10Alg 79</strain>
    </source>
</reference>
<accession>A0AAJ1X5V7</accession>
<comment type="caution">
    <text evidence="3">The sequence shown here is derived from an EMBL/GenBank/DDBJ whole genome shotgun (WGS) entry which is preliminary data.</text>
</comment>
<gene>
    <name evidence="3" type="ORF">NOI20_07905</name>
</gene>
<dbReference type="RefSeq" id="WP_317625651.1">
    <property type="nucleotide sequence ID" value="NZ_JANFFA010000002.1"/>
</dbReference>
<dbReference type="SMART" id="SM00404">
    <property type="entry name" value="PTPc_motif"/>
    <property type="match status" value="1"/>
</dbReference>
<name>A0AAJ1X5V7_9RHOB</name>
<evidence type="ECO:0000313" key="4">
    <source>
        <dbReference type="Proteomes" id="UP001227162"/>
    </source>
</evidence>
<dbReference type="SUPFAM" id="SSF52799">
    <property type="entry name" value="(Phosphotyrosine protein) phosphatases II"/>
    <property type="match status" value="1"/>
</dbReference>
<dbReference type="Proteomes" id="UP001227162">
    <property type="component" value="Unassembled WGS sequence"/>
</dbReference>
<keyword evidence="1" id="KW-0378">Hydrolase</keyword>
<dbReference type="EMBL" id="JANFFA010000002">
    <property type="protein sequence ID" value="MDQ2094029.1"/>
    <property type="molecule type" value="Genomic_DNA"/>
</dbReference>
<dbReference type="Gene3D" id="3.90.190.10">
    <property type="entry name" value="Protein tyrosine phosphatase superfamily"/>
    <property type="match status" value="1"/>
</dbReference>
<dbReference type="Pfam" id="PF22784">
    <property type="entry name" value="PTP-SAK"/>
    <property type="match status" value="1"/>
</dbReference>
<evidence type="ECO:0000313" key="3">
    <source>
        <dbReference type="EMBL" id="MDQ2094029.1"/>
    </source>
</evidence>
<dbReference type="InterPro" id="IPR029021">
    <property type="entry name" value="Prot-tyrosine_phosphatase-like"/>
</dbReference>
<organism evidence="3 4">
    <name type="scientific">Rhodalgimonas zhirmunskyi</name>
    <dbReference type="NCBI Taxonomy" id="2964767"/>
    <lineage>
        <taxon>Bacteria</taxon>
        <taxon>Pseudomonadati</taxon>
        <taxon>Pseudomonadota</taxon>
        <taxon>Alphaproteobacteria</taxon>
        <taxon>Rhodobacterales</taxon>
        <taxon>Roseobacteraceae</taxon>
        <taxon>Rhodalgimonas</taxon>
    </lineage>
</organism>
<evidence type="ECO:0000256" key="1">
    <source>
        <dbReference type="ARBA" id="ARBA00022801"/>
    </source>
</evidence>
<dbReference type="GO" id="GO:0016791">
    <property type="term" value="F:phosphatase activity"/>
    <property type="evidence" value="ECO:0007669"/>
    <property type="project" value="UniProtKB-ARBA"/>
</dbReference>
<proteinExistence type="predicted"/>
<evidence type="ECO:0000259" key="2">
    <source>
        <dbReference type="PROSITE" id="PS50056"/>
    </source>
</evidence>
<dbReference type="PROSITE" id="PS00383">
    <property type="entry name" value="TYR_PHOSPHATASE_1"/>
    <property type="match status" value="1"/>
</dbReference>
<dbReference type="AlphaFoldDB" id="A0AAJ1X5V7"/>